<evidence type="ECO:0000256" key="2">
    <source>
        <dbReference type="ARBA" id="ARBA00022692"/>
    </source>
</evidence>
<evidence type="ECO:0000256" key="1">
    <source>
        <dbReference type="ARBA" id="ARBA00004127"/>
    </source>
</evidence>
<evidence type="ECO:0000256" key="5">
    <source>
        <dbReference type="SAM" id="Phobius"/>
    </source>
</evidence>
<comment type="subcellular location">
    <subcellularLocation>
        <location evidence="1">Endomembrane system</location>
        <topology evidence="1">Multi-pass membrane protein</topology>
    </subcellularLocation>
</comment>
<dbReference type="GO" id="GO:0012505">
    <property type="term" value="C:endomembrane system"/>
    <property type="evidence" value="ECO:0007669"/>
    <property type="project" value="UniProtKB-SubCell"/>
</dbReference>
<reference evidence="7 8" key="1">
    <citation type="submission" date="2019-01" db="EMBL/GenBank/DDBJ databases">
        <title>Bacillus sp. M5HDSG1-1, whole genome shotgun sequence.</title>
        <authorList>
            <person name="Tuo L."/>
        </authorList>
    </citation>
    <scope>NUCLEOTIDE SEQUENCE [LARGE SCALE GENOMIC DNA]</scope>
    <source>
        <strain evidence="7 8">M5HDSG1-1</strain>
    </source>
</reference>
<feature type="domain" description="DUF1232" evidence="6">
    <location>
        <begin position="79"/>
        <end position="111"/>
    </location>
</feature>
<name>A0A437KG86_9BACI</name>
<dbReference type="Proteomes" id="UP000288024">
    <property type="component" value="Unassembled WGS sequence"/>
</dbReference>
<dbReference type="Pfam" id="PF06803">
    <property type="entry name" value="DUF1232"/>
    <property type="match status" value="1"/>
</dbReference>
<protein>
    <submittedName>
        <fullName evidence="7">DUF1232 domain-containing protein</fullName>
    </submittedName>
</protein>
<keyword evidence="8" id="KW-1185">Reference proteome</keyword>
<comment type="caution">
    <text evidence="7">The sequence shown here is derived from an EMBL/GenBank/DDBJ whole genome shotgun (WGS) entry which is preliminary data.</text>
</comment>
<feature type="transmembrane region" description="Helical" evidence="5">
    <location>
        <begin position="79"/>
        <end position="105"/>
    </location>
</feature>
<evidence type="ECO:0000259" key="6">
    <source>
        <dbReference type="Pfam" id="PF06803"/>
    </source>
</evidence>
<dbReference type="RefSeq" id="WP_127735090.1">
    <property type="nucleotide sequence ID" value="NZ_CAJCKN010000020.1"/>
</dbReference>
<proteinExistence type="predicted"/>
<organism evidence="7 8">
    <name type="scientific">Niallia taxi</name>
    <dbReference type="NCBI Taxonomy" id="2499688"/>
    <lineage>
        <taxon>Bacteria</taxon>
        <taxon>Bacillati</taxon>
        <taxon>Bacillota</taxon>
        <taxon>Bacilli</taxon>
        <taxon>Bacillales</taxon>
        <taxon>Bacillaceae</taxon>
        <taxon>Niallia</taxon>
    </lineage>
</organism>
<evidence type="ECO:0000256" key="3">
    <source>
        <dbReference type="ARBA" id="ARBA00022989"/>
    </source>
</evidence>
<evidence type="ECO:0000256" key="4">
    <source>
        <dbReference type="ARBA" id="ARBA00023136"/>
    </source>
</evidence>
<gene>
    <name evidence="7" type="ORF">EM808_02050</name>
</gene>
<keyword evidence="4 5" id="KW-0472">Membrane</keyword>
<dbReference type="AlphaFoldDB" id="A0A437KG86"/>
<sequence>MAILKKNDIEKGYQKHEKKAASLVEQPAKLAGLLKKALPKASSKRKGLSPVWEKLQLLFSLVRAYQDGTYRSISKKSMVLIVAGILYFISPIDIIPDFIFGIGIVDDALVLKYVLQAVNQELIAYKDWKDHKHN</sequence>
<dbReference type="EMBL" id="RZTZ01000001">
    <property type="protein sequence ID" value="RVT67284.1"/>
    <property type="molecule type" value="Genomic_DNA"/>
</dbReference>
<evidence type="ECO:0000313" key="8">
    <source>
        <dbReference type="Proteomes" id="UP000288024"/>
    </source>
</evidence>
<keyword evidence="3 5" id="KW-1133">Transmembrane helix</keyword>
<keyword evidence="2 5" id="KW-0812">Transmembrane</keyword>
<evidence type="ECO:0000313" key="7">
    <source>
        <dbReference type="EMBL" id="RVT67284.1"/>
    </source>
</evidence>
<dbReference type="InterPro" id="IPR010652">
    <property type="entry name" value="DUF1232"/>
</dbReference>
<accession>A0A437KG86</accession>